<organism evidence="1 2">
    <name type="scientific">Rhizobium subbaraonis</name>
    <dbReference type="NCBI Taxonomy" id="908946"/>
    <lineage>
        <taxon>Bacteria</taxon>
        <taxon>Pseudomonadati</taxon>
        <taxon>Pseudomonadota</taxon>
        <taxon>Alphaproteobacteria</taxon>
        <taxon>Hyphomicrobiales</taxon>
        <taxon>Rhizobiaceae</taxon>
        <taxon>Rhizobium/Agrobacterium group</taxon>
        <taxon>Rhizobium</taxon>
    </lineage>
</organism>
<accession>A0A285V3W3</accession>
<dbReference type="RefSeq" id="WP_097143084.1">
    <property type="nucleotide sequence ID" value="NZ_OBQD01000032.1"/>
</dbReference>
<dbReference type="OrthoDB" id="8165654at2"/>
<dbReference type="EMBL" id="OBQD01000032">
    <property type="protein sequence ID" value="SOC47696.1"/>
    <property type="molecule type" value="Genomic_DNA"/>
</dbReference>
<keyword evidence="2" id="KW-1185">Reference proteome</keyword>
<evidence type="ECO:0000313" key="1">
    <source>
        <dbReference type="EMBL" id="SOC47696.1"/>
    </source>
</evidence>
<name>A0A285V3W3_9HYPH</name>
<gene>
    <name evidence="1" type="ORF">SAMN05892877_13232</name>
</gene>
<dbReference type="Gene3D" id="2.60.200.60">
    <property type="match status" value="1"/>
</dbReference>
<sequence length="90" mass="9189">MPGIACVGVDIAGGAQLGAQASKFRVRGNLAVVVGDMVAGHAPFLPPHIPSPTMAQGSPKFRILGIPVCREGDAASCGHPTSGRPFFRIP</sequence>
<dbReference type="InterPro" id="IPR008727">
    <property type="entry name" value="PAAR_motif"/>
</dbReference>
<proteinExistence type="predicted"/>
<dbReference type="AlphaFoldDB" id="A0A285V3W3"/>
<protein>
    <submittedName>
        <fullName evidence="1">PAAR motif-containing protein</fullName>
    </submittedName>
</protein>
<evidence type="ECO:0000313" key="2">
    <source>
        <dbReference type="Proteomes" id="UP000219167"/>
    </source>
</evidence>
<reference evidence="1 2" key="1">
    <citation type="submission" date="2017-08" db="EMBL/GenBank/DDBJ databases">
        <authorList>
            <person name="de Groot N.N."/>
        </authorList>
    </citation>
    <scope>NUCLEOTIDE SEQUENCE [LARGE SCALE GENOMIC DNA]</scope>
    <source>
        <strain evidence="1 2">JC85</strain>
    </source>
</reference>
<dbReference type="Pfam" id="PF05488">
    <property type="entry name" value="PAAR_motif"/>
    <property type="match status" value="1"/>
</dbReference>
<dbReference type="Proteomes" id="UP000219167">
    <property type="component" value="Unassembled WGS sequence"/>
</dbReference>